<name>A0ABP0RXB1_9DINO</name>
<evidence type="ECO:0000313" key="3">
    <source>
        <dbReference type="EMBL" id="CAK9105271.1"/>
    </source>
</evidence>
<accession>A0ABP0RXB1</accession>
<dbReference type="Gene3D" id="2.60.120.620">
    <property type="entry name" value="q2cbj1_9rhob like domain"/>
    <property type="match status" value="1"/>
</dbReference>
<gene>
    <name evidence="3" type="ORF">CCMP2556_LOCUS49281</name>
</gene>
<organism evidence="3 4">
    <name type="scientific">Durusdinium trenchii</name>
    <dbReference type="NCBI Taxonomy" id="1381693"/>
    <lineage>
        <taxon>Eukaryota</taxon>
        <taxon>Sar</taxon>
        <taxon>Alveolata</taxon>
        <taxon>Dinophyceae</taxon>
        <taxon>Suessiales</taxon>
        <taxon>Symbiodiniaceae</taxon>
        <taxon>Durusdinium</taxon>
    </lineage>
</organism>
<evidence type="ECO:0000259" key="2">
    <source>
        <dbReference type="PROSITE" id="PS51203"/>
    </source>
</evidence>
<keyword evidence="4" id="KW-1185">Reference proteome</keyword>
<dbReference type="CDD" id="cd06463">
    <property type="entry name" value="p23_like"/>
    <property type="match status" value="1"/>
</dbReference>
<comment type="caution">
    <text evidence="3">The sequence shown here is derived from an EMBL/GenBank/DDBJ whole genome shotgun (WGS) entry which is preliminary data.</text>
</comment>
<dbReference type="EMBL" id="CAXAMN010026706">
    <property type="protein sequence ID" value="CAK9105271.1"/>
    <property type="molecule type" value="Genomic_DNA"/>
</dbReference>
<evidence type="ECO:0000256" key="1">
    <source>
        <dbReference type="SAM" id="MobiDB-lite"/>
    </source>
</evidence>
<proteinExistence type="predicted"/>
<dbReference type="SUPFAM" id="SSF49764">
    <property type="entry name" value="HSP20-like chaperones"/>
    <property type="match status" value="1"/>
</dbReference>
<dbReference type="InterPro" id="IPR007052">
    <property type="entry name" value="CS_dom"/>
</dbReference>
<dbReference type="Gene3D" id="2.60.40.790">
    <property type="match status" value="1"/>
</dbReference>
<dbReference type="PROSITE" id="PS51203">
    <property type="entry name" value="CS"/>
    <property type="match status" value="1"/>
</dbReference>
<feature type="domain" description="CS" evidence="2">
    <location>
        <begin position="16"/>
        <end position="122"/>
    </location>
</feature>
<dbReference type="InterPro" id="IPR008978">
    <property type="entry name" value="HSP20-like_chaperone"/>
</dbReference>
<protein>
    <recommendedName>
        <fullName evidence="2">CS domain-containing protein</fullName>
    </recommendedName>
</protein>
<sequence length="808" mass="91871">MAAAQDWLVGADGLAVPEASWSWRDEGRTVMLYALVPNTRGEKLRTLNQNGLVMVDIRPTGLRILVINPWSRTTQRFQWLNLWGEIVPDQSSYHLSDDAKRVVVRLRKVKDSFAAGPWCCFLDVRTGRCHVECSDWPDLLQELQGAWRSEDEEPIELVGDQVIWPQGSRDTLLVEEESLLLQQAGDGGKVVYSECCGFYERQSYRIRWEDGDSWSRIPGLALERQEAGREALPLHYDQQLSRWIPWLPNEDLRRQSCQWLPSLNTEVPLLTQLLQEDGDVEVVSMCVDDALQRLKEQLLNALEEDDEDREAEATASPSQVLLADADALPIKLLKRCRVCALSAEEAGLHKGADGRLVETLLALRRGDMVSVSNEAAALGGLMRWLQWLRCWLPPGSRKNLDAAMDHLKERRLQASKVERRAGCDQDLARWPPAWACHWAEQHELLKEASKRLFRKLRQRTRSPHREDPYILFGQARREVAEGLEDLAEEMVATRRRCDGLARRWVRRYAEEAARSLWSGTGTISRAFRRSLREGGWAISEDVLDWSLLLKLQSEVARVLVEEEFQAATAGQTRWLELWEAQLEDAGCQALATAVAVLQQLQWCLSDQSWGSQGFRGLRWRCGEVVLWHCPAQGKTLDQGPTEPASQVEMPPGCTEDRSASLVAFLFLNTPAWKPEWGGALRCVLKTGVQREVWGDGGRLVLLEEVPSHASPELMPSSHAQTVLILRLHSERTDLMHERNQMIHVKDLNDVPDVEPGSRRRSARHQDQTADRRVQKEIDAESFEAKIEMTSHEVIALFETNCASAFRLD</sequence>
<feature type="compositionally biased region" description="Basic and acidic residues" evidence="1">
    <location>
        <begin position="763"/>
        <end position="774"/>
    </location>
</feature>
<feature type="region of interest" description="Disordered" evidence="1">
    <location>
        <begin position="748"/>
        <end position="774"/>
    </location>
</feature>
<dbReference type="Proteomes" id="UP001642484">
    <property type="component" value="Unassembled WGS sequence"/>
</dbReference>
<evidence type="ECO:0000313" key="4">
    <source>
        <dbReference type="Proteomes" id="UP001642484"/>
    </source>
</evidence>
<reference evidence="3 4" key="1">
    <citation type="submission" date="2024-02" db="EMBL/GenBank/DDBJ databases">
        <authorList>
            <person name="Chen Y."/>
            <person name="Shah S."/>
            <person name="Dougan E. K."/>
            <person name="Thang M."/>
            <person name="Chan C."/>
        </authorList>
    </citation>
    <scope>NUCLEOTIDE SEQUENCE [LARGE SCALE GENOMIC DNA]</scope>
</reference>